<dbReference type="CDD" id="cd03794">
    <property type="entry name" value="GT4_WbuB-like"/>
    <property type="match status" value="1"/>
</dbReference>
<feature type="domain" description="Glycosyl transferase family 1" evidence="1">
    <location>
        <begin position="215"/>
        <end position="383"/>
    </location>
</feature>
<dbReference type="Proteomes" id="UP000474104">
    <property type="component" value="Unassembled WGS sequence"/>
</dbReference>
<dbReference type="Pfam" id="PF00534">
    <property type="entry name" value="Glycos_transf_1"/>
    <property type="match status" value="1"/>
</dbReference>
<evidence type="ECO:0000313" key="4">
    <source>
        <dbReference type="Proteomes" id="UP000474104"/>
    </source>
</evidence>
<evidence type="ECO:0000259" key="1">
    <source>
        <dbReference type="Pfam" id="PF00534"/>
    </source>
</evidence>
<dbReference type="AlphaFoldDB" id="A0A9X5C529"/>
<organism evidence="3 4">
    <name type="scientific">Schaedlerella arabinosiphila</name>
    <dbReference type="NCBI Taxonomy" id="2044587"/>
    <lineage>
        <taxon>Bacteria</taxon>
        <taxon>Bacillati</taxon>
        <taxon>Bacillota</taxon>
        <taxon>Clostridia</taxon>
        <taxon>Lachnospirales</taxon>
        <taxon>Lachnospiraceae</taxon>
        <taxon>Schaedlerella</taxon>
    </lineage>
</organism>
<dbReference type="EMBL" id="VIRB01000036">
    <property type="protein sequence ID" value="NDO68164.1"/>
    <property type="molecule type" value="Genomic_DNA"/>
</dbReference>
<dbReference type="InterPro" id="IPR028098">
    <property type="entry name" value="Glyco_trans_4-like_N"/>
</dbReference>
<dbReference type="GO" id="GO:0016757">
    <property type="term" value="F:glycosyltransferase activity"/>
    <property type="evidence" value="ECO:0007669"/>
    <property type="project" value="InterPro"/>
</dbReference>
<feature type="domain" description="Glycosyltransferase subfamily 4-like N-terminal" evidence="2">
    <location>
        <begin position="10"/>
        <end position="201"/>
    </location>
</feature>
<comment type="caution">
    <text evidence="3">The sequence shown here is derived from an EMBL/GenBank/DDBJ whole genome shotgun (WGS) entry which is preliminary data.</text>
</comment>
<sequence length="405" mass="46430">MFFDNAGRHYSFAKYLKEKGYESTIFCSNAQHGTGKVFFDNDAPWHIHMNESTNIPYVFIKGRPYIGNGKDRILCMLDYYKNVKIAAEKYAEQNGIPDIIIGSQVHPLAVLVAEQLAKKYKCKCIAEFRDLWPESIVAIGLAKKISPIIVAMRMLEKRLYKKADAIIFTLEGGYEYIIERHWDSVIPKSKVHYINNGVDLKDYDKNIEKNVINDPLLEDDQHFNVIYAGTIRRANGLEELIDSAIVLKDNENIHFLIYGDGDQLDELKTKVEKTKLNNVFFRGRIPRNCVPYVLSRGNLNLLNYNAVAAVGFYRFGASQNKLFEYFASGKPILANFKTGHDLIEKYNCGISKEILNADEYAKNLLDIVNLSHEEYESLCRNSRDTAEKYDYKKLTDILIGIIESL</sequence>
<evidence type="ECO:0000313" key="3">
    <source>
        <dbReference type="EMBL" id="NDO68164.1"/>
    </source>
</evidence>
<dbReference type="PANTHER" id="PTHR12526:SF622">
    <property type="entry name" value="GLYCOSYLTRANSFERASE (GROUP I)"/>
    <property type="match status" value="1"/>
</dbReference>
<dbReference type="InterPro" id="IPR001296">
    <property type="entry name" value="Glyco_trans_1"/>
</dbReference>
<dbReference type="SUPFAM" id="SSF53756">
    <property type="entry name" value="UDP-Glycosyltransferase/glycogen phosphorylase"/>
    <property type="match status" value="1"/>
</dbReference>
<dbReference type="Pfam" id="PF13439">
    <property type="entry name" value="Glyco_transf_4"/>
    <property type="match status" value="1"/>
</dbReference>
<name>A0A9X5C529_9FIRM</name>
<gene>
    <name evidence="3" type="ORF">FMM80_05340</name>
</gene>
<protein>
    <submittedName>
        <fullName evidence="3">Glycosyltransferase family 4 protein</fullName>
    </submittedName>
</protein>
<dbReference type="PANTHER" id="PTHR12526">
    <property type="entry name" value="GLYCOSYLTRANSFERASE"/>
    <property type="match status" value="1"/>
</dbReference>
<reference evidence="3 4" key="1">
    <citation type="submission" date="2019-07" db="EMBL/GenBank/DDBJ databases">
        <title>Draft genome sequences of 15 bacterial species constituting the stable defined intestinal microbiota of the GM15 gnotobiotic mouse model.</title>
        <authorList>
            <person name="Elie C."/>
            <person name="Mathieu A."/>
            <person name="Saliou A."/>
            <person name="Darnaud M."/>
            <person name="Leulier F."/>
            <person name="Tamellini A."/>
        </authorList>
    </citation>
    <scope>NUCLEOTIDE SEQUENCE [LARGE SCALE GENOMIC DNA]</scope>
    <source>
        <strain evidence="4">ASF 502</strain>
    </source>
</reference>
<dbReference type="OrthoDB" id="9811902at2"/>
<dbReference type="Gene3D" id="3.40.50.2000">
    <property type="entry name" value="Glycogen Phosphorylase B"/>
    <property type="match status" value="2"/>
</dbReference>
<evidence type="ECO:0000259" key="2">
    <source>
        <dbReference type="Pfam" id="PF13439"/>
    </source>
</evidence>
<proteinExistence type="predicted"/>
<accession>A0A9X5C529</accession>